<dbReference type="KEGG" id="tsv:DSM104635_03407"/>
<dbReference type="CDD" id="cd13963">
    <property type="entry name" value="PT_UbiA_2"/>
    <property type="match status" value="1"/>
</dbReference>
<evidence type="ECO:0000256" key="2">
    <source>
        <dbReference type="ARBA" id="ARBA00022475"/>
    </source>
</evidence>
<dbReference type="GO" id="GO:0016757">
    <property type="term" value="F:glycosyltransferase activity"/>
    <property type="evidence" value="ECO:0007669"/>
    <property type="project" value="UniProtKB-KW"/>
</dbReference>
<dbReference type="EC" id="2.4.2.45" evidence="7"/>
<accession>A0A6I6MUW1</accession>
<evidence type="ECO:0000256" key="6">
    <source>
        <dbReference type="SAM" id="Phobius"/>
    </source>
</evidence>
<dbReference type="InterPro" id="IPR023214">
    <property type="entry name" value="HAD_sf"/>
</dbReference>
<name>A0A6I6MUW1_9CAUL</name>
<dbReference type="GO" id="GO:0009247">
    <property type="term" value="P:glycolipid biosynthetic process"/>
    <property type="evidence" value="ECO:0007669"/>
    <property type="project" value="TreeGrafter"/>
</dbReference>
<keyword evidence="2" id="KW-1003">Cell membrane</keyword>
<keyword evidence="3 6" id="KW-0812">Transmembrane</keyword>
<comment type="subcellular location">
    <subcellularLocation>
        <location evidence="1">Membrane</location>
        <topology evidence="1">Multi-pass membrane protein</topology>
    </subcellularLocation>
</comment>
<evidence type="ECO:0000256" key="1">
    <source>
        <dbReference type="ARBA" id="ARBA00004141"/>
    </source>
</evidence>
<keyword evidence="7" id="KW-0328">Glycosyltransferase</keyword>
<evidence type="ECO:0000313" key="7">
    <source>
        <dbReference type="EMBL" id="QGZ96547.1"/>
    </source>
</evidence>
<sequence>MNTEAAFDCPLVVDMDGALLRTDTTFEGLARALFAKPVTTMLACASILRGRAAFKRAIAEIVQIDVESLPLREDFVAHLKQERARGRHLHLVSGSDHQVVERVAARLGLFESAQGSSSGHNLKGANKARFLVERFGRFAYAGDSPADLKVWPHAQSAVLAGASPETARRARKLAVPIEREFLDPPRTVKHWMRTLRLHQWAKNILLFVPLLLSGHFTDADLVLRCGLGFLILGLTASGTYIVNDLADLAADRRHRSKKERPFAAGVLKVYQGLMVAPALIGGGLVAAFLLSPAFAAALLSYLVCTLAYSLRLKAIPFLDVMLLAWLYTLRLLMGVALAQSTSSVWLLTFSMMFFFSMSLAKRHVEVAAASPDQDEIAGRGYLPMDAPVTLAFGISSSVASLLIMTLYLMEEAFPSNVYGQPALLWLVLPIVGLWTMRIWLLAHRGELDDDPVAFAVKDKVSIVLGSAMALAFAIAVFG</sequence>
<dbReference type="RefSeq" id="WP_158767329.1">
    <property type="nucleotide sequence ID" value="NZ_CP047045.1"/>
</dbReference>
<dbReference type="Pfam" id="PF01040">
    <property type="entry name" value="UbiA"/>
    <property type="match status" value="1"/>
</dbReference>
<feature type="transmembrane region" description="Helical" evidence="6">
    <location>
        <begin position="421"/>
        <end position="440"/>
    </location>
</feature>
<feature type="transmembrane region" description="Helical" evidence="6">
    <location>
        <begin position="460"/>
        <end position="477"/>
    </location>
</feature>
<dbReference type="PANTHER" id="PTHR11048">
    <property type="entry name" value="PRENYLTRANSFERASES"/>
    <property type="match status" value="1"/>
</dbReference>
<dbReference type="GO" id="GO:0016765">
    <property type="term" value="F:transferase activity, transferring alkyl or aryl (other than methyl) groups"/>
    <property type="evidence" value="ECO:0007669"/>
    <property type="project" value="InterPro"/>
</dbReference>
<evidence type="ECO:0000313" key="8">
    <source>
        <dbReference type="Proteomes" id="UP000431269"/>
    </source>
</evidence>
<feature type="transmembrane region" description="Helical" evidence="6">
    <location>
        <begin position="286"/>
        <end position="308"/>
    </location>
</feature>
<gene>
    <name evidence="7" type="ORF">DSM104635_03407</name>
</gene>
<reference evidence="8" key="1">
    <citation type="submission" date="2019-12" db="EMBL/GenBank/DDBJ databases">
        <title>Complete genome of Terracaulis silvestris 0127_4.</title>
        <authorList>
            <person name="Vieira S."/>
            <person name="Riedel T."/>
            <person name="Sproer C."/>
            <person name="Pascual J."/>
            <person name="Boedeker C."/>
            <person name="Overmann J."/>
        </authorList>
    </citation>
    <scope>NUCLEOTIDE SEQUENCE [LARGE SCALE GENOMIC DNA]</scope>
    <source>
        <strain evidence="8">0127_4</strain>
    </source>
</reference>
<feature type="transmembrane region" description="Helical" evidence="6">
    <location>
        <begin position="388"/>
        <end position="409"/>
    </location>
</feature>
<proteinExistence type="predicted"/>
<feature type="transmembrane region" description="Helical" evidence="6">
    <location>
        <begin position="262"/>
        <end position="280"/>
    </location>
</feature>
<dbReference type="GO" id="GO:0005886">
    <property type="term" value="C:plasma membrane"/>
    <property type="evidence" value="ECO:0007669"/>
    <property type="project" value="TreeGrafter"/>
</dbReference>
<evidence type="ECO:0000256" key="3">
    <source>
        <dbReference type="ARBA" id="ARBA00022692"/>
    </source>
</evidence>
<dbReference type="AlphaFoldDB" id="A0A6I6MUW1"/>
<dbReference type="NCBIfam" id="NF006088">
    <property type="entry name" value="PRK08238.1"/>
    <property type="match status" value="1"/>
</dbReference>
<keyword evidence="7" id="KW-0808">Transferase</keyword>
<dbReference type="EMBL" id="CP047045">
    <property type="protein sequence ID" value="QGZ96547.1"/>
    <property type="molecule type" value="Genomic_DNA"/>
</dbReference>
<evidence type="ECO:0000256" key="4">
    <source>
        <dbReference type="ARBA" id="ARBA00022989"/>
    </source>
</evidence>
<dbReference type="InterPro" id="IPR000537">
    <property type="entry name" value="UbiA_prenyltransferase"/>
</dbReference>
<feature type="transmembrane region" description="Helical" evidence="6">
    <location>
        <begin position="221"/>
        <end position="242"/>
    </location>
</feature>
<dbReference type="Pfam" id="PF12710">
    <property type="entry name" value="HAD"/>
    <property type="match status" value="1"/>
</dbReference>
<dbReference type="InterPro" id="IPR036412">
    <property type="entry name" value="HAD-like_sf"/>
</dbReference>
<evidence type="ECO:0000256" key="5">
    <source>
        <dbReference type="ARBA" id="ARBA00023136"/>
    </source>
</evidence>
<dbReference type="PANTHER" id="PTHR11048:SF5">
    <property type="entry name" value="DECAPRENYL-PHOSPHATE PHOSPHORIBOSYLTRANSFERASE"/>
    <property type="match status" value="1"/>
</dbReference>
<keyword evidence="8" id="KW-1185">Reference proteome</keyword>
<organism evidence="7 8">
    <name type="scientific">Terricaulis silvestris</name>
    <dbReference type="NCBI Taxonomy" id="2686094"/>
    <lineage>
        <taxon>Bacteria</taxon>
        <taxon>Pseudomonadati</taxon>
        <taxon>Pseudomonadota</taxon>
        <taxon>Alphaproteobacteria</taxon>
        <taxon>Caulobacterales</taxon>
        <taxon>Caulobacteraceae</taxon>
        <taxon>Terricaulis</taxon>
    </lineage>
</organism>
<dbReference type="SUPFAM" id="SSF56784">
    <property type="entry name" value="HAD-like"/>
    <property type="match status" value="1"/>
</dbReference>
<protein>
    <submittedName>
        <fullName evidence="7">Decaprenyl-phosphate phosphoribosyltransferase</fullName>
        <ecNumber evidence="7">2.4.2.45</ecNumber>
    </submittedName>
</protein>
<dbReference type="InterPro" id="IPR044878">
    <property type="entry name" value="UbiA_sf"/>
</dbReference>
<dbReference type="InterPro" id="IPR039653">
    <property type="entry name" value="Prenyltransferase"/>
</dbReference>
<dbReference type="Gene3D" id="1.10.357.140">
    <property type="entry name" value="UbiA prenyltransferase"/>
    <property type="match status" value="1"/>
</dbReference>
<dbReference type="Gene3D" id="3.40.50.1000">
    <property type="entry name" value="HAD superfamily/HAD-like"/>
    <property type="match status" value="1"/>
</dbReference>
<dbReference type="Proteomes" id="UP000431269">
    <property type="component" value="Chromosome"/>
</dbReference>
<keyword evidence="5 6" id="KW-0472">Membrane</keyword>
<keyword evidence="4 6" id="KW-1133">Transmembrane helix</keyword>